<evidence type="ECO:0008006" key="3">
    <source>
        <dbReference type="Google" id="ProtNLM"/>
    </source>
</evidence>
<sequence>MAKLGLVVDLDTCVGCHANVDSATACKNVNHERPMLDISLTRGEK</sequence>
<organism evidence="1 2">
    <name type="scientific">Marinobacterium aestuariivivens</name>
    <dbReference type="NCBI Taxonomy" id="1698799"/>
    <lineage>
        <taxon>Bacteria</taxon>
        <taxon>Pseudomonadati</taxon>
        <taxon>Pseudomonadota</taxon>
        <taxon>Gammaproteobacteria</taxon>
        <taxon>Oceanospirillales</taxon>
        <taxon>Oceanospirillaceae</taxon>
        <taxon>Marinobacterium</taxon>
    </lineage>
</organism>
<name>A0ABW2A0U5_9GAMM</name>
<reference evidence="2" key="1">
    <citation type="journal article" date="2019" name="Int. J. Syst. Evol. Microbiol.">
        <title>The Global Catalogue of Microorganisms (GCM) 10K type strain sequencing project: providing services to taxonomists for standard genome sequencing and annotation.</title>
        <authorList>
            <consortium name="The Broad Institute Genomics Platform"/>
            <consortium name="The Broad Institute Genome Sequencing Center for Infectious Disease"/>
            <person name="Wu L."/>
            <person name="Ma J."/>
        </authorList>
    </citation>
    <scope>NUCLEOTIDE SEQUENCE [LARGE SCALE GENOMIC DNA]</scope>
    <source>
        <strain evidence="2">NBRC 111756</strain>
    </source>
</reference>
<dbReference type="RefSeq" id="WP_379909557.1">
    <property type="nucleotide sequence ID" value="NZ_JBHSWE010000001.1"/>
</dbReference>
<protein>
    <recommendedName>
        <fullName evidence="3">Hydroxylamine reductase</fullName>
    </recommendedName>
</protein>
<keyword evidence="2" id="KW-1185">Reference proteome</keyword>
<proteinExistence type="predicted"/>
<comment type="caution">
    <text evidence="1">The sequence shown here is derived from an EMBL/GenBank/DDBJ whole genome shotgun (WGS) entry which is preliminary data.</text>
</comment>
<evidence type="ECO:0000313" key="1">
    <source>
        <dbReference type="EMBL" id="MFC6671048.1"/>
    </source>
</evidence>
<gene>
    <name evidence="1" type="ORF">ACFQDL_13970</name>
</gene>
<accession>A0ABW2A0U5</accession>
<dbReference type="Proteomes" id="UP001596422">
    <property type="component" value="Unassembled WGS sequence"/>
</dbReference>
<evidence type="ECO:0000313" key="2">
    <source>
        <dbReference type="Proteomes" id="UP001596422"/>
    </source>
</evidence>
<dbReference type="EMBL" id="JBHSWE010000001">
    <property type="protein sequence ID" value="MFC6671048.1"/>
    <property type="molecule type" value="Genomic_DNA"/>
</dbReference>